<keyword evidence="5 7" id="KW-1133">Transmembrane helix</keyword>
<dbReference type="PANTHER" id="PTHR43744">
    <property type="entry name" value="ABC TRANSPORTER PERMEASE PROTEIN MG189-RELATED-RELATED"/>
    <property type="match status" value="1"/>
</dbReference>
<keyword evidence="4 7" id="KW-0812">Transmembrane</keyword>
<dbReference type="GO" id="GO:0055085">
    <property type="term" value="P:transmembrane transport"/>
    <property type="evidence" value="ECO:0007669"/>
    <property type="project" value="InterPro"/>
</dbReference>
<evidence type="ECO:0000313" key="10">
    <source>
        <dbReference type="Proteomes" id="UP000548476"/>
    </source>
</evidence>
<comment type="similarity">
    <text evidence="7">Belongs to the binding-protein-dependent transport system permease family.</text>
</comment>
<dbReference type="Proteomes" id="UP000548476">
    <property type="component" value="Unassembled WGS sequence"/>
</dbReference>
<dbReference type="AlphaFoldDB" id="A0A841FC74"/>
<keyword evidence="3" id="KW-1003">Cell membrane</keyword>
<evidence type="ECO:0000259" key="8">
    <source>
        <dbReference type="PROSITE" id="PS50928"/>
    </source>
</evidence>
<evidence type="ECO:0000256" key="4">
    <source>
        <dbReference type="ARBA" id="ARBA00022692"/>
    </source>
</evidence>
<feature type="transmembrane region" description="Helical" evidence="7">
    <location>
        <begin position="117"/>
        <end position="138"/>
    </location>
</feature>
<comment type="subcellular location">
    <subcellularLocation>
        <location evidence="1 7">Cell membrane</location>
        <topology evidence="1 7">Multi-pass membrane protein</topology>
    </subcellularLocation>
</comment>
<organism evidence="9 10">
    <name type="scientific">Phytomonospora endophytica</name>
    <dbReference type="NCBI Taxonomy" id="714109"/>
    <lineage>
        <taxon>Bacteria</taxon>
        <taxon>Bacillati</taxon>
        <taxon>Actinomycetota</taxon>
        <taxon>Actinomycetes</taxon>
        <taxon>Micromonosporales</taxon>
        <taxon>Micromonosporaceae</taxon>
        <taxon>Phytomonospora</taxon>
    </lineage>
</organism>
<evidence type="ECO:0000256" key="5">
    <source>
        <dbReference type="ARBA" id="ARBA00022989"/>
    </source>
</evidence>
<dbReference type="RefSeq" id="WP_239122014.1">
    <property type="nucleotide sequence ID" value="NZ_BONT01000020.1"/>
</dbReference>
<reference evidence="9 10" key="1">
    <citation type="submission" date="2020-08" db="EMBL/GenBank/DDBJ databases">
        <title>Genomic Encyclopedia of Type Strains, Phase IV (KMG-IV): sequencing the most valuable type-strain genomes for metagenomic binning, comparative biology and taxonomic classification.</title>
        <authorList>
            <person name="Goeker M."/>
        </authorList>
    </citation>
    <scope>NUCLEOTIDE SEQUENCE [LARGE SCALE GENOMIC DNA]</scope>
    <source>
        <strain evidence="9 10">YIM 65646</strain>
    </source>
</reference>
<evidence type="ECO:0000256" key="2">
    <source>
        <dbReference type="ARBA" id="ARBA00022448"/>
    </source>
</evidence>
<keyword evidence="2 7" id="KW-0813">Transport</keyword>
<evidence type="ECO:0000256" key="6">
    <source>
        <dbReference type="ARBA" id="ARBA00023136"/>
    </source>
</evidence>
<dbReference type="InterPro" id="IPR000515">
    <property type="entry name" value="MetI-like"/>
</dbReference>
<feature type="transmembrane region" description="Helical" evidence="7">
    <location>
        <begin position="86"/>
        <end position="105"/>
    </location>
</feature>
<dbReference type="PANTHER" id="PTHR43744:SF9">
    <property type="entry name" value="POLYGALACTURONAN_RHAMNOGALACTURONAN TRANSPORT SYSTEM PERMEASE PROTEIN YTCP"/>
    <property type="match status" value="1"/>
</dbReference>
<comment type="caution">
    <text evidence="9">The sequence shown here is derived from an EMBL/GenBank/DDBJ whole genome shotgun (WGS) entry which is preliminary data.</text>
</comment>
<evidence type="ECO:0000256" key="7">
    <source>
        <dbReference type="RuleBase" id="RU363032"/>
    </source>
</evidence>
<evidence type="ECO:0000313" key="9">
    <source>
        <dbReference type="EMBL" id="MBB6032995.1"/>
    </source>
</evidence>
<keyword evidence="10" id="KW-1185">Reference proteome</keyword>
<protein>
    <submittedName>
        <fullName evidence="9">Putative aldouronate transport system permease protein</fullName>
    </submittedName>
</protein>
<feature type="transmembrane region" description="Helical" evidence="7">
    <location>
        <begin position="144"/>
        <end position="169"/>
    </location>
</feature>
<dbReference type="EMBL" id="JACHGT010000002">
    <property type="protein sequence ID" value="MBB6032995.1"/>
    <property type="molecule type" value="Genomic_DNA"/>
</dbReference>
<name>A0A841FC74_9ACTN</name>
<feature type="transmembrane region" description="Helical" evidence="7">
    <location>
        <begin position="262"/>
        <end position="283"/>
    </location>
</feature>
<keyword evidence="6 7" id="KW-0472">Membrane</keyword>
<dbReference type="GO" id="GO:0005886">
    <property type="term" value="C:plasma membrane"/>
    <property type="evidence" value="ECO:0007669"/>
    <property type="project" value="UniProtKB-SubCell"/>
</dbReference>
<dbReference type="SUPFAM" id="SSF161098">
    <property type="entry name" value="MetI-like"/>
    <property type="match status" value="1"/>
</dbReference>
<dbReference type="Gene3D" id="1.10.3720.10">
    <property type="entry name" value="MetI-like"/>
    <property type="match status" value="1"/>
</dbReference>
<feature type="domain" description="ABC transmembrane type-1" evidence="8">
    <location>
        <begin position="82"/>
        <end position="283"/>
    </location>
</feature>
<accession>A0A841FC74</accession>
<evidence type="ECO:0000256" key="1">
    <source>
        <dbReference type="ARBA" id="ARBA00004651"/>
    </source>
</evidence>
<proteinExistence type="inferred from homology"/>
<feature type="transmembrane region" description="Helical" evidence="7">
    <location>
        <begin position="190"/>
        <end position="215"/>
    </location>
</feature>
<dbReference type="InterPro" id="IPR035906">
    <property type="entry name" value="MetI-like_sf"/>
</dbReference>
<dbReference type="PROSITE" id="PS50928">
    <property type="entry name" value="ABC_TM1"/>
    <property type="match status" value="1"/>
</dbReference>
<feature type="transmembrane region" description="Helical" evidence="7">
    <location>
        <begin position="21"/>
        <end position="42"/>
    </location>
</feature>
<dbReference type="CDD" id="cd06261">
    <property type="entry name" value="TM_PBP2"/>
    <property type="match status" value="1"/>
</dbReference>
<evidence type="ECO:0000256" key="3">
    <source>
        <dbReference type="ARBA" id="ARBA00022475"/>
    </source>
</evidence>
<gene>
    <name evidence="9" type="ORF">HNR73_000842</name>
</gene>
<dbReference type="Pfam" id="PF00528">
    <property type="entry name" value="BPD_transp_1"/>
    <property type="match status" value="1"/>
</dbReference>
<sequence>MALTSKRPAWMERPTWYGLSLKGLALGFIVLAVLYPFVSVVATSLSTDREIVANGGLVIWPTDPTLDAYRVIFAGGDVTRALVNSLFVASIGTVASVCATVMMAYGLSRRGVTGGRFILMIALFSMLFGAGIIPNFLLVKELGLYNTFAALILPGLISAFNFIVLRSFFMGLPSELLDSAKVDGAGDLRILLRIVLPLSKAPIAVVSLFYAVGYWNAFFNALLYLDDTEKWTLPLILRLYVLQGQPMAQGEAFAGDVPPPQLAIQMAVVVVALVPILLVYPFLQRFFTKGVLSGAIKG</sequence>